<evidence type="ECO:0000256" key="1">
    <source>
        <dbReference type="ARBA" id="ARBA00004141"/>
    </source>
</evidence>
<evidence type="ECO:0000256" key="5">
    <source>
        <dbReference type="ARBA" id="ARBA00022989"/>
    </source>
</evidence>
<sequence>MPPPRLQFAHAAVGIEKWTAASSAFDEERQFGLPDPVAWREMTCNRDMPYLGPEWTINLVLASAFSGLGAFSFGFDNGWWGGVLGERIFNQLYGSIETVNADGSITRTLSASEQSNGTGLGTAGIMLGNMAAPFINKKFGRKGGMWAVAIVGIVGGIIEACSAIPHSYYMLVAGKIIMNASVGIASASAPAYQAEIAPARIRGALINFYAVINTLGGAIAVAVIWAVNERDDEGAFLIPICLQFLPAIAIISGIWWMPESPRWLVEAGREEEAVAAIRTLRGAEVDARAEVAEIRAGFESEKLLYAGIQWGQLWQGANLRRTLISIGVQCLQQAQGISFMNNYLLVTFQSLGFTEVYALSFGVYLVQGAGSCAGFVLPDKFGRRKLLLTGAAFLLSCQLIVAAIATVQETPAGSLANLLIASCFIWVAAFGASWGTLPWIVSAEISSQMLREKSLALGAWSGYGVGLISNFVTPYIQNAEYGNLGAKISWMWAGFSLVSIIYVYVMVPELKGRTLEELDQLFEARISPRKFGKHQLNAPLEGETAAEQGKREKEVVVGTERHLE</sequence>
<keyword evidence="13" id="KW-1185">Reference proteome</keyword>
<evidence type="ECO:0000256" key="10">
    <source>
        <dbReference type="SAM" id="Phobius"/>
    </source>
</evidence>
<dbReference type="PRINTS" id="PR00171">
    <property type="entry name" value="SUGRTRNSPORT"/>
</dbReference>
<dbReference type="InterPro" id="IPR005828">
    <property type="entry name" value="MFS_sugar_transport-like"/>
</dbReference>
<feature type="transmembrane region" description="Helical" evidence="10">
    <location>
        <begin position="143"/>
        <end position="164"/>
    </location>
</feature>
<evidence type="ECO:0000256" key="9">
    <source>
        <dbReference type="SAM" id="MobiDB-lite"/>
    </source>
</evidence>
<feature type="transmembrane region" description="Helical" evidence="10">
    <location>
        <begin position="419"/>
        <end position="443"/>
    </location>
</feature>
<dbReference type="GO" id="GO:0016020">
    <property type="term" value="C:membrane"/>
    <property type="evidence" value="ECO:0007669"/>
    <property type="project" value="UniProtKB-SubCell"/>
</dbReference>
<evidence type="ECO:0000256" key="8">
    <source>
        <dbReference type="RuleBase" id="RU003346"/>
    </source>
</evidence>
<accession>A0A1Y2G005</accession>
<dbReference type="Proteomes" id="UP000193467">
    <property type="component" value="Unassembled WGS sequence"/>
</dbReference>
<dbReference type="NCBIfam" id="TIGR00879">
    <property type="entry name" value="SP"/>
    <property type="match status" value="1"/>
</dbReference>
<organism evidence="12 13">
    <name type="scientific">Leucosporidium creatinivorum</name>
    <dbReference type="NCBI Taxonomy" id="106004"/>
    <lineage>
        <taxon>Eukaryota</taxon>
        <taxon>Fungi</taxon>
        <taxon>Dikarya</taxon>
        <taxon>Basidiomycota</taxon>
        <taxon>Pucciniomycotina</taxon>
        <taxon>Microbotryomycetes</taxon>
        <taxon>Leucosporidiales</taxon>
        <taxon>Leucosporidium</taxon>
    </lineage>
</organism>
<evidence type="ECO:0000259" key="11">
    <source>
        <dbReference type="PROSITE" id="PS50850"/>
    </source>
</evidence>
<evidence type="ECO:0000256" key="4">
    <source>
        <dbReference type="ARBA" id="ARBA00022692"/>
    </source>
</evidence>
<dbReference type="InterPro" id="IPR036259">
    <property type="entry name" value="MFS_trans_sf"/>
</dbReference>
<reference evidence="12 13" key="1">
    <citation type="submission" date="2016-07" db="EMBL/GenBank/DDBJ databases">
        <title>Pervasive Adenine N6-methylation of Active Genes in Fungi.</title>
        <authorList>
            <consortium name="DOE Joint Genome Institute"/>
            <person name="Mondo S.J."/>
            <person name="Dannebaum R.O."/>
            <person name="Kuo R.C."/>
            <person name="Labutti K."/>
            <person name="Haridas S."/>
            <person name="Kuo A."/>
            <person name="Salamov A."/>
            <person name="Ahrendt S.R."/>
            <person name="Lipzen A."/>
            <person name="Sullivan W."/>
            <person name="Andreopoulos W.B."/>
            <person name="Clum A."/>
            <person name="Lindquist E."/>
            <person name="Daum C."/>
            <person name="Ramamoorthy G.K."/>
            <person name="Gryganskyi A."/>
            <person name="Culley D."/>
            <person name="Magnuson J.K."/>
            <person name="James T.Y."/>
            <person name="O'Malley M.A."/>
            <person name="Stajich J.E."/>
            <person name="Spatafora J.W."/>
            <person name="Visel A."/>
            <person name="Grigoriev I.V."/>
        </authorList>
    </citation>
    <scope>NUCLEOTIDE SEQUENCE [LARGE SCALE GENOMIC DNA]</scope>
    <source>
        <strain evidence="12 13">62-1032</strain>
    </source>
</reference>
<keyword evidence="3 8" id="KW-0813">Transport</keyword>
<feature type="region of interest" description="Disordered" evidence="9">
    <location>
        <begin position="542"/>
        <end position="564"/>
    </location>
</feature>
<dbReference type="SUPFAM" id="SSF103473">
    <property type="entry name" value="MFS general substrate transporter"/>
    <property type="match status" value="1"/>
</dbReference>
<dbReference type="PANTHER" id="PTHR48022">
    <property type="entry name" value="PLASTIDIC GLUCOSE TRANSPORTER 4"/>
    <property type="match status" value="1"/>
</dbReference>
<protein>
    <submittedName>
        <fullName evidence="12">General substrate transporter</fullName>
    </submittedName>
</protein>
<dbReference type="GO" id="GO:0005351">
    <property type="term" value="F:carbohydrate:proton symporter activity"/>
    <property type="evidence" value="ECO:0007669"/>
    <property type="project" value="TreeGrafter"/>
</dbReference>
<feature type="transmembrane region" description="Helical" evidence="10">
    <location>
        <begin position="455"/>
        <end position="476"/>
    </location>
</feature>
<dbReference type="InterPro" id="IPR050360">
    <property type="entry name" value="MFS_Sugar_Transporters"/>
</dbReference>
<feature type="compositionally biased region" description="Basic and acidic residues" evidence="9">
    <location>
        <begin position="548"/>
        <end position="564"/>
    </location>
</feature>
<evidence type="ECO:0000256" key="3">
    <source>
        <dbReference type="ARBA" id="ARBA00022448"/>
    </source>
</evidence>
<gene>
    <name evidence="12" type="ORF">BCR35DRAFT_329150</name>
</gene>
<feature type="transmembrane region" description="Helical" evidence="10">
    <location>
        <begin position="488"/>
        <end position="507"/>
    </location>
</feature>
<comment type="catalytic activity">
    <reaction evidence="7">
        <text>myo-inositol(out) + H(+)(out) = myo-inositol(in) + H(+)(in)</text>
        <dbReference type="Rhea" id="RHEA:60364"/>
        <dbReference type="ChEBI" id="CHEBI:15378"/>
        <dbReference type="ChEBI" id="CHEBI:17268"/>
    </reaction>
</comment>
<name>A0A1Y2G005_9BASI</name>
<keyword evidence="5 10" id="KW-1133">Transmembrane helix</keyword>
<keyword evidence="6 10" id="KW-0472">Membrane</keyword>
<feature type="transmembrane region" description="Helical" evidence="10">
    <location>
        <begin position="176"/>
        <end position="194"/>
    </location>
</feature>
<dbReference type="Gene3D" id="1.20.1250.20">
    <property type="entry name" value="MFS general substrate transporter like domains"/>
    <property type="match status" value="1"/>
</dbReference>
<dbReference type="EMBL" id="MCGR01000005">
    <property type="protein sequence ID" value="ORY89803.1"/>
    <property type="molecule type" value="Genomic_DNA"/>
</dbReference>
<dbReference type="AlphaFoldDB" id="A0A1Y2G005"/>
<dbReference type="PANTHER" id="PTHR48022:SF17">
    <property type="entry name" value="HEXOSE TRANSPORTER"/>
    <property type="match status" value="1"/>
</dbReference>
<comment type="caution">
    <text evidence="12">The sequence shown here is derived from an EMBL/GenBank/DDBJ whole genome shotgun (WGS) entry which is preliminary data.</text>
</comment>
<proteinExistence type="inferred from homology"/>
<dbReference type="Pfam" id="PF00083">
    <property type="entry name" value="Sugar_tr"/>
    <property type="match status" value="1"/>
</dbReference>
<dbReference type="InterPro" id="IPR020846">
    <property type="entry name" value="MFS_dom"/>
</dbReference>
<keyword evidence="4 10" id="KW-0812">Transmembrane</keyword>
<dbReference type="InParanoid" id="A0A1Y2G005"/>
<feature type="transmembrane region" description="Helical" evidence="10">
    <location>
        <begin position="386"/>
        <end position="407"/>
    </location>
</feature>
<dbReference type="InterPro" id="IPR003663">
    <property type="entry name" value="Sugar/inositol_transpt"/>
</dbReference>
<evidence type="ECO:0000313" key="13">
    <source>
        <dbReference type="Proteomes" id="UP000193467"/>
    </source>
</evidence>
<evidence type="ECO:0000256" key="6">
    <source>
        <dbReference type="ARBA" id="ARBA00023136"/>
    </source>
</evidence>
<dbReference type="OrthoDB" id="6612291at2759"/>
<evidence type="ECO:0000256" key="2">
    <source>
        <dbReference type="ARBA" id="ARBA00010992"/>
    </source>
</evidence>
<feature type="transmembrane region" description="Helical" evidence="10">
    <location>
        <begin position="206"/>
        <end position="227"/>
    </location>
</feature>
<comment type="similarity">
    <text evidence="2 8">Belongs to the major facilitator superfamily. Sugar transporter (TC 2.A.1.1) family.</text>
</comment>
<evidence type="ECO:0000256" key="7">
    <source>
        <dbReference type="ARBA" id="ARBA00049119"/>
    </source>
</evidence>
<feature type="transmembrane region" description="Helical" evidence="10">
    <location>
        <begin position="234"/>
        <end position="256"/>
    </location>
</feature>
<feature type="domain" description="Major facilitator superfamily (MFS) profile" evidence="11">
    <location>
        <begin position="62"/>
        <end position="511"/>
    </location>
</feature>
<comment type="subcellular location">
    <subcellularLocation>
        <location evidence="1">Membrane</location>
        <topology evidence="1">Multi-pass membrane protein</topology>
    </subcellularLocation>
</comment>
<evidence type="ECO:0000313" key="12">
    <source>
        <dbReference type="EMBL" id="ORY89803.1"/>
    </source>
</evidence>
<dbReference type="PROSITE" id="PS50850">
    <property type="entry name" value="MFS"/>
    <property type="match status" value="1"/>
</dbReference>